<comment type="function">
    <text evidence="3">Required for rescue of stalled ribosomes mediated by trans-translation. Binds to transfer-messenger RNA (tmRNA), required for stable association of tmRNA with ribosomes. tmRNA and SmpB together mimic tRNA shape, replacing the anticodon stem-loop with SmpB. tmRNA is encoded by the ssrA gene; the 2 termini fold to resemble tRNA(Ala) and it encodes a 'tag peptide', a short internal open reading frame. During trans-translation Ala-aminoacylated tmRNA acts like a tRNA, entering the A-site of stalled ribosomes, displacing the stalled mRNA. The ribosome then switches to translate the ORF on the tmRNA; the nascent peptide is terminated with the 'tag peptide' encoded by the tmRNA and targeted for degradation. The ribosome is freed to recommence translation, which seems to be the essential function of trans-translation.</text>
</comment>
<evidence type="ECO:0000256" key="3">
    <source>
        <dbReference type="HAMAP-Rule" id="MF_00023"/>
    </source>
</evidence>
<keyword evidence="2 3" id="KW-0694">RNA-binding</keyword>
<keyword evidence="1 3" id="KW-0963">Cytoplasm</keyword>
<dbReference type="SUPFAM" id="SSF74982">
    <property type="entry name" value="Small protein B (SmpB)"/>
    <property type="match status" value="1"/>
</dbReference>
<dbReference type="AlphaFoldDB" id="A6G542"/>
<dbReference type="RefSeq" id="WP_006971841.1">
    <property type="nucleotide sequence ID" value="NZ_ABCS01000024.1"/>
</dbReference>
<protein>
    <recommendedName>
        <fullName evidence="3">SsrA-binding protein</fullName>
    </recommendedName>
    <alternativeName>
        <fullName evidence="3">Small protein B</fullName>
    </alternativeName>
</protein>
<dbReference type="Gene3D" id="2.40.280.10">
    <property type="match status" value="1"/>
</dbReference>
<name>A6G542_9BACT</name>
<dbReference type="CDD" id="cd09294">
    <property type="entry name" value="SmpB"/>
    <property type="match status" value="1"/>
</dbReference>
<dbReference type="GO" id="GO:0070929">
    <property type="term" value="P:trans-translation"/>
    <property type="evidence" value="ECO:0007669"/>
    <property type="project" value="UniProtKB-UniRule"/>
</dbReference>
<dbReference type="HAMAP" id="MF_00023">
    <property type="entry name" value="SmpB"/>
    <property type="match status" value="1"/>
</dbReference>
<dbReference type="GO" id="GO:0003723">
    <property type="term" value="F:RNA binding"/>
    <property type="evidence" value="ECO:0007669"/>
    <property type="project" value="UniProtKB-UniRule"/>
</dbReference>
<comment type="caution">
    <text evidence="5">The sequence shown here is derived from an EMBL/GenBank/DDBJ whole genome shotgun (WGS) entry which is preliminary data.</text>
</comment>
<dbReference type="GO" id="GO:0070930">
    <property type="term" value="P:trans-translation-dependent protein tagging"/>
    <property type="evidence" value="ECO:0007669"/>
    <property type="project" value="TreeGrafter"/>
</dbReference>
<gene>
    <name evidence="3" type="primary">smpB</name>
    <name evidence="5" type="ORF">PPSIR1_06918</name>
</gene>
<accession>A6G542</accession>
<comment type="similarity">
    <text evidence="3">Belongs to the SmpB family.</text>
</comment>
<comment type="subcellular location">
    <subcellularLocation>
        <location evidence="3">Cytoplasm</location>
    </subcellularLocation>
    <text evidence="3">The tmRNA-SmpB complex associates with stalled 70S ribosomes.</text>
</comment>
<dbReference type="PANTHER" id="PTHR30308">
    <property type="entry name" value="TMRNA-BINDING COMPONENT OF TRANS-TRANSLATION TAGGING COMPLEX"/>
    <property type="match status" value="1"/>
</dbReference>
<evidence type="ECO:0000313" key="5">
    <source>
        <dbReference type="EMBL" id="EDM78954.1"/>
    </source>
</evidence>
<dbReference type="STRING" id="391625.PPSIR1_06918"/>
<dbReference type="PANTHER" id="PTHR30308:SF2">
    <property type="entry name" value="SSRA-BINDING PROTEIN"/>
    <property type="match status" value="1"/>
</dbReference>
<evidence type="ECO:0000313" key="6">
    <source>
        <dbReference type="Proteomes" id="UP000005801"/>
    </source>
</evidence>
<reference evidence="5 6" key="1">
    <citation type="submission" date="2007-06" db="EMBL/GenBank/DDBJ databases">
        <authorList>
            <person name="Shimkets L."/>
            <person name="Ferriera S."/>
            <person name="Johnson J."/>
            <person name="Kravitz S."/>
            <person name="Beeson K."/>
            <person name="Sutton G."/>
            <person name="Rogers Y.-H."/>
            <person name="Friedman R."/>
            <person name="Frazier M."/>
            <person name="Venter J.C."/>
        </authorList>
    </citation>
    <scope>NUCLEOTIDE SEQUENCE [LARGE SCALE GENOMIC DNA]</scope>
    <source>
        <strain evidence="5 6">SIR-1</strain>
    </source>
</reference>
<dbReference type="Pfam" id="PF01668">
    <property type="entry name" value="SmpB"/>
    <property type="match status" value="1"/>
</dbReference>
<sequence length="159" mass="18550">MAKKKKKRKLGDEVLEENRKATHDYEILEELESGVALQGSEVKSIRDGRISLKEAYCQFRGDELFLLQAHIAEFPQAHARNHPPLRARKLLLHRRELDKLHDAVKTQGLTIVPLVVYLKSRRIKILIGLGRGKKVHDKRAAIKERDQKREMQRALREHR</sequence>
<dbReference type="Proteomes" id="UP000005801">
    <property type="component" value="Unassembled WGS sequence"/>
</dbReference>
<evidence type="ECO:0000256" key="1">
    <source>
        <dbReference type="ARBA" id="ARBA00022490"/>
    </source>
</evidence>
<proteinExistence type="inferred from homology"/>
<evidence type="ECO:0000256" key="4">
    <source>
        <dbReference type="SAM" id="MobiDB-lite"/>
    </source>
</evidence>
<dbReference type="EMBL" id="ABCS01000024">
    <property type="protein sequence ID" value="EDM78954.1"/>
    <property type="molecule type" value="Genomic_DNA"/>
</dbReference>
<dbReference type="NCBIfam" id="TIGR00086">
    <property type="entry name" value="smpB"/>
    <property type="match status" value="1"/>
</dbReference>
<dbReference type="PROSITE" id="PS01317">
    <property type="entry name" value="SSRP"/>
    <property type="match status" value="1"/>
</dbReference>
<dbReference type="eggNOG" id="COG0691">
    <property type="taxonomic scope" value="Bacteria"/>
</dbReference>
<dbReference type="GO" id="GO:0005829">
    <property type="term" value="C:cytosol"/>
    <property type="evidence" value="ECO:0007669"/>
    <property type="project" value="TreeGrafter"/>
</dbReference>
<dbReference type="InterPro" id="IPR020081">
    <property type="entry name" value="SsrA-bd_prot_CS"/>
</dbReference>
<organism evidence="5 6">
    <name type="scientific">Plesiocystis pacifica SIR-1</name>
    <dbReference type="NCBI Taxonomy" id="391625"/>
    <lineage>
        <taxon>Bacteria</taxon>
        <taxon>Pseudomonadati</taxon>
        <taxon>Myxococcota</taxon>
        <taxon>Polyangia</taxon>
        <taxon>Nannocystales</taxon>
        <taxon>Nannocystaceae</taxon>
        <taxon>Plesiocystis</taxon>
    </lineage>
</organism>
<dbReference type="NCBIfam" id="NF003843">
    <property type="entry name" value="PRK05422.1"/>
    <property type="match status" value="1"/>
</dbReference>
<dbReference type="InterPro" id="IPR000037">
    <property type="entry name" value="SsrA-bd_prot"/>
</dbReference>
<keyword evidence="6" id="KW-1185">Reference proteome</keyword>
<dbReference type="InterPro" id="IPR023620">
    <property type="entry name" value="SmpB"/>
</dbReference>
<feature type="region of interest" description="Disordered" evidence="4">
    <location>
        <begin position="138"/>
        <end position="159"/>
    </location>
</feature>
<dbReference type="OrthoDB" id="9805462at2"/>
<evidence type="ECO:0000256" key="2">
    <source>
        <dbReference type="ARBA" id="ARBA00022884"/>
    </source>
</evidence>